<dbReference type="InterPro" id="IPR011206">
    <property type="entry name" value="Citrate_lyase_beta/mcl1/mcl2"/>
</dbReference>
<dbReference type="PANTHER" id="PTHR32308:SF10">
    <property type="entry name" value="CITRATE LYASE SUBUNIT BETA"/>
    <property type="match status" value="1"/>
</dbReference>
<feature type="binding site" evidence="4">
    <location>
        <position position="127"/>
    </location>
    <ligand>
        <name>substrate</name>
    </ligand>
</feature>
<dbReference type="Gene3D" id="3.20.20.60">
    <property type="entry name" value="Phosphoenolpyruvate-binding domains"/>
    <property type="match status" value="1"/>
</dbReference>
<evidence type="ECO:0000256" key="2">
    <source>
        <dbReference type="ARBA" id="ARBA00022723"/>
    </source>
</evidence>
<evidence type="ECO:0000259" key="6">
    <source>
        <dbReference type="Pfam" id="PF03328"/>
    </source>
</evidence>
<dbReference type="InterPro" id="IPR005000">
    <property type="entry name" value="Aldolase/citrate-lyase_domain"/>
</dbReference>
<dbReference type="Pfam" id="PF03328">
    <property type="entry name" value="HpcH_HpaI"/>
    <property type="match status" value="1"/>
</dbReference>
<evidence type="ECO:0000256" key="3">
    <source>
        <dbReference type="ARBA" id="ARBA00022842"/>
    </source>
</evidence>
<keyword evidence="3 5" id="KW-0460">Magnesium</keyword>
<dbReference type="InterPro" id="IPR040442">
    <property type="entry name" value="Pyrv_kinase-like_dom_sf"/>
</dbReference>
<feature type="binding site" evidence="4">
    <location>
        <position position="65"/>
    </location>
    <ligand>
        <name>substrate</name>
    </ligand>
</feature>
<feature type="binding site" evidence="5">
    <location>
        <position position="127"/>
    </location>
    <ligand>
        <name>Mg(2+)</name>
        <dbReference type="ChEBI" id="CHEBI:18420"/>
    </ligand>
</feature>
<evidence type="ECO:0000313" key="7">
    <source>
        <dbReference type="EMBL" id="SCM71089.1"/>
    </source>
</evidence>
<keyword evidence="7" id="KW-0456">Lyase</keyword>
<dbReference type="PANTHER" id="PTHR32308">
    <property type="entry name" value="LYASE BETA SUBUNIT, PUTATIVE (AFU_ORTHOLOGUE AFUA_4G13030)-RELATED"/>
    <property type="match status" value="1"/>
</dbReference>
<evidence type="ECO:0000256" key="4">
    <source>
        <dbReference type="PIRSR" id="PIRSR015582-1"/>
    </source>
</evidence>
<dbReference type="AlphaFoldDB" id="A0A212L136"/>
<dbReference type="EMBL" id="FMJC01000001">
    <property type="protein sequence ID" value="SCM71089.1"/>
    <property type="molecule type" value="Genomic_DNA"/>
</dbReference>
<sequence length="284" mass="30153">MRNRTFLFMPGNNPGMLASAQCLGADVVIFDLEDAVAQLEKDAARTLVSHALTELRPQGVGVTVRINGLDTPYWQADMQAVVAAGTDFVMVPKIESAAQVLQVAEAIESARQQCDSTATVKALAIIETPLGIENAYAIASASKTLHGILLGAEDFTASMGAQRTAQGAEIAYARSRLLTACKAAGVLAIDTPFPFVSDLEGLEKDAAFAVQLGFDGKAVISPHHVHRVNQAFMPAPDKVNWARRVMAAARKASEEGKGAVSLDGMMIDLPIIKRAERILLLADA</sequence>
<feature type="domain" description="HpcH/HpaI aldolase/citrate lyase" evidence="6">
    <location>
        <begin position="4"/>
        <end position="222"/>
    </location>
</feature>
<dbReference type="GO" id="GO:0008816">
    <property type="term" value="F:citryl-CoA lyase activity"/>
    <property type="evidence" value="ECO:0007669"/>
    <property type="project" value="UniProtKB-EC"/>
</dbReference>
<proteinExistence type="predicted"/>
<dbReference type="InterPro" id="IPR015813">
    <property type="entry name" value="Pyrv/PenolPyrv_kinase-like_dom"/>
</dbReference>
<accession>A0A212L136</accession>
<gene>
    <name evidence="7" type="primary">citE</name>
    <name evidence="7" type="ORF">KL86DES1_10858</name>
</gene>
<evidence type="ECO:0000256" key="5">
    <source>
        <dbReference type="PIRSR" id="PIRSR015582-2"/>
    </source>
</evidence>
<dbReference type="EC" id="4.1.3.6" evidence="7"/>
<protein>
    <submittedName>
        <fullName evidence="7">Citrate lyase, citryl-ACP lyase (Beta) subunit</fullName>
        <ecNumber evidence="7">4.1.3.34</ecNumber>
        <ecNumber evidence="7">4.1.3.6</ecNumber>
    </submittedName>
</protein>
<dbReference type="EC" id="4.1.3.34" evidence="7"/>
<feature type="binding site" evidence="5">
    <location>
        <position position="154"/>
    </location>
    <ligand>
        <name>Mg(2+)</name>
        <dbReference type="ChEBI" id="CHEBI:18420"/>
    </ligand>
</feature>
<name>A0A212L136_9BACT</name>
<comment type="cofactor">
    <cofactor evidence="1">
        <name>Mg(2+)</name>
        <dbReference type="ChEBI" id="CHEBI:18420"/>
    </cofactor>
</comment>
<evidence type="ECO:0000256" key="1">
    <source>
        <dbReference type="ARBA" id="ARBA00001946"/>
    </source>
</evidence>
<dbReference type="GO" id="GO:0006107">
    <property type="term" value="P:oxaloacetate metabolic process"/>
    <property type="evidence" value="ECO:0007669"/>
    <property type="project" value="TreeGrafter"/>
</dbReference>
<organism evidence="7">
    <name type="scientific">uncultured Desulfovibrio sp</name>
    <dbReference type="NCBI Taxonomy" id="167968"/>
    <lineage>
        <taxon>Bacteria</taxon>
        <taxon>Pseudomonadati</taxon>
        <taxon>Thermodesulfobacteriota</taxon>
        <taxon>Desulfovibrionia</taxon>
        <taxon>Desulfovibrionales</taxon>
        <taxon>Desulfovibrionaceae</taxon>
        <taxon>Desulfovibrio</taxon>
        <taxon>environmental samples</taxon>
    </lineage>
</organism>
<dbReference type="RefSeq" id="WP_179981691.1">
    <property type="nucleotide sequence ID" value="NZ_LT608333.1"/>
</dbReference>
<dbReference type="SUPFAM" id="SSF51621">
    <property type="entry name" value="Phosphoenolpyruvate/pyruvate domain"/>
    <property type="match status" value="1"/>
</dbReference>
<dbReference type="PIRSF" id="PIRSF015582">
    <property type="entry name" value="Cit_lyase_B"/>
    <property type="match status" value="1"/>
</dbReference>
<keyword evidence="2 5" id="KW-0479">Metal-binding</keyword>
<dbReference type="GO" id="GO:0008815">
    <property type="term" value="F:citrate (pro-3S)-lyase activity"/>
    <property type="evidence" value="ECO:0007669"/>
    <property type="project" value="UniProtKB-EC"/>
</dbReference>
<dbReference type="GO" id="GO:0000287">
    <property type="term" value="F:magnesium ion binding"/>
    <property type="evidence" value="ECO:0007669"/>
    <property type="project" value="TreeGrafter"/>
</dbReference>
<reference evidence="7" key="1">
    <citation type="submission" date="2016-08" db="EMBL/GenBank/DDBJ databases">
        <authorList>
            <person name="Seilhamer J.J."/>
        </authorList>
    </citation>
    <scope>NUCLEOTIDE SEQUENCE</scope>
    <source>
        <strain evidence="7">86-1</strain>
    </source>
</reference>